<dbReference type="EMBL" id="JBCEZU010000023">
    <property type="protein sequence ID" value="KAK9539537.1"/>
    <property type="molecule type" value="Genomic_DNA"/>
</dbReference>
<dbReference type="Proteomes" id="UP001488805">
    <property type="component" value="Unassembled WGS sequence"/>
</dbReference>
<accession>A0AAW1FX61</accession>
<proteinExistence type="predicted"/>
<organism evidence="1 2">
    <name type="scientific">Zoarces viviparus</name>
    <name type="common">Viviparous eelpout</name>
    <name type="synonym">Blennius viviparus</name>
    <dbReference type="NCBI Taxonomy" id="48416"/>
    <lineage>
        <taxon>Eukaryota</taxon>
        <taxon>Metazoa</taxon>
        <taxon>Chordata</taxon>
        <taxon>Craniata</taxon>
        <taxon>Vertebrata</taxon>
        <taxon>Euteleostomi</taxon>
        <taxon>Actinopterygii</taxon>
        <taxon>Neopterygii</taxon>
        <taxon>Teleostei</taxon>
        <taxon>Neoteleostei</taxon>
        <taxon>Acanthomorphata</taxon>
        <taxon>Eupercaria</taxon>
        <taxon>Perciformes</taxon>
        <taxon>Cottioidei</taxon>
        <taxon>Zoarcales</taxon>
        <taxon>Zoarcidae</taxon>
        <taxon>Zoarcinae</taxon>
        <taxon>Zoarces</taxon>
    </lineage>
</organism>
<evidence type="ECO:0000313" key="2">
    <source>
        <dbReference type="Proteomes" id="UP001488805"/>
    </source>
</evidence>
<gene>
    <name evidence="1" type="ORF">VZT92_004637</name>
</gene>
<sequence length="133" mass="14271">MSELAKVTYALKVELHNVTFANTGDVITKAALKMRDNIKKQDVTQICPPDVEHSDGSIPESVTKLQKTMLTGEKECTDPSQRVTGLVSSFGQDMVYAVSGGKNIPAKHILLPFAVKSLTGKGCGSVALPRELV</sequence>
<dbReference type="AlphaFoldDB" id="A0AAW1FX61"/>
<reference evidence="1 2" key="1">
    <citation type="journal article" date="2024" name="Genome Biol. Evol.">
        <title>Chromosome-level genome assembly of the viviparous eelpout Zoarces viviparus.</title>
        <authorList>
            <person name="Fuhrmann N."/>
            <person name="Brasseur M.V."/>
            <person name="Bakowski C.E."/>
            <person name="Podsiadlowski L."/>
            <person name="Prost S."/>
            <person name="Krehenwinkel H."/>
            <person name="Mayer C."/>
        </authorList>
    </citation>
    <scope>NUCLEOTIDE SEQUENCE [LARGE SCALE GENOMIC DNA]</scope>
    <source>
        <strain evidence="1">NO-MEL_2022_Ind0_liver</strain>
    </source>
</reference>
<protein>
    <submittedName>
        <fullName evidence="1">Uncharacterized protein</fullName>
    </submittedName>
</protein>
<name>A0AAW1FX61_ZOAVI</name>
<keyword evidence="2" id="KW-1185">Reference proteome</keyword>
<evidence type="ECO:0000313" key="1">
    <source>
        <dbReference type="EMBL" id="KAK9539537.1"/>
    </source>
</evidence>
<comment type="caution">
    <text evidence="1">The sequence shown here is derived from an EMBL/GenBank/DDBJ whole genome shotgun (WGS) entry which is preliminary data.</text>
</comment>